<feature type="non-terminal residue" evidence="2">
    <location>
        <position position="100"/>
    </location>
</feature>
<keyword evidence="1" id="KW-1133">Transmembrane helix</keyword>
<dbReference type="Proteomes" id="UP000054359">
    <property type="component" value="Unassembled WGS sequence"/>
</dbReference>
<dbReference type="InterPro" id="IPR043203">
    <property type="entry name" value="VGCC_Ca_Na"/>
</dbReference>
<evidence type="ECO:0000313" key="2">
    <source>
        <dbReference type="EMBL" id="KFM57672.1"/>
    </source>
</evidence>
<organism evidence="2 3">
    <name type="scientific">Stegodyphus mimosarum</name>
    <name type="common">African social velvet spider</name>
    <dbReference type="NCBI Taxonomy" id="407821"/>
    <lineage>
        <taxon>Eukaryota</taxon>
        <taxon>Metazoa</taxon>
        <taxon>Ecdysozoa</taxon>
        <taxon>Arthropoda</taxon>
        <taxon>Chelicerata</taxon>
        <taxon>Arachnida</taxon>
        <taxon>Araneae</taxon>
        <taxon>Araneomorphae</taxon>
        <taxon>Entelegynae</taxon>
        <taxon>Eresoidea</taxon>
        <taxon>Eresidae</taxon>
        <taxon>Stegodyphus</taxon>
    </lineage>
</organism>
<dbReference type="GO" id="GO:0019228">
    <property type="term" value="P:neuronal action potential"/>
    <property type="evidence" value="ECO:0007669"/>
    <property type="project" value="TreeGrafter"/>
</dbReference>
<dbReference type="PANTHER" id="PTHR10037:SF288">
    <property type="entry name" value="SODIUM CHANNEL PROTEIN PARA"/>
    <property type="match status" value="1"/>
</dbReference>
<dbReference type="GO" id="GO:0001518">
    <property type="term" value="C:voltage-gated sodium channel complex"/>
    <property type="evidence" value="ECO:0007669"/>
    <property type="project" value="TreeGrafter"/>
</dbReference>
<dbReference type="STRING" id="407821.A0A087SXT3"/>
<dbReference type="PANTHER" id="PTHR10037">
    <property type="entry name" value="VOLTAGE-GATED CATION CHANNEL CALCIUM AND SODIUM"/>
    <property type="match status" value="1"/>
</dbReference>
<keyword evidence="2" id="KW-0406">Ion transport</keyword>
<name>A0A087SXT3_STEMI</name>
<evidence type="ECO:0000313" key="3">
    <source>
        <dbReference type="Proteomes" id="UP000054359"/>
    </source>
</evidence>
<keyword evidence="3" id="KW-1185">Reference proteome</keyword>
<dbReference type="GO" id="GO:0005248">
    <property type="term" value="F:voltage-gated sodium channel activity"/>
    <property type="evidence" value="ECO:0007669"/>
    <property type="project" value="TreeGrafter"/>
</dbReference>
<feature type="transmembrane region" description="Helical" evidence="1">
    <location>
        <begin position="20"/>
        <end position="37"/>
    </location>
</feature>
<dbReference type="EMBL" id="KK112443">
    <property type="protein sequence ID" value="KFM57672.1"/>
    <property type="molecule type" value="Genomic_DNA"/>
</dbReference>
<dbReference type="AlphaFoldDB" id="A0A087SXT3"/>
<keyword evidence="2" id="KW-0813">Transport</keyword>
<gene>
    <name evidence="2" type="ORF">X975_15629</name>
</gene>
<evidence type="ECO:0000256" key="1">
    <source>
        <dbReference type="SAM" id="Phobius"/>
    </source>
</evidence>
<reference evidence="2 3" key="1">
    <citation type="submission" date="2013-11" db="EMBL/GenBank/DDBJ databases">
        <title>Genome sequencing of Stegodyphus mimosarum.</title>
        <authorList>
            <person name="Bechsgaard J."/>
        </authorList>
    </citation>
    <scope>NUCLEOTIDE SEQUENCE [LARGE SCALE GENOMIC DNA]</scope>
</reference>
<dbReference type="OrthoDB" id="6412544at2759"/>
<sequence length="100" mass="11092">MIEVLNLSALVLRNCIRKLFQAFVLILFFGSVFILLGKQLYKGVLTQKCVVLPPANLSNAEYSSFVTNSSNWLESKSDYYLCGNSTGSRPCPANYTCLKG</sequence>
<keyword evidence="1" id="KW-0812">Transmembrane</keyword>
<keyword evidence="1" id="KW-0472">Membrane</keyword>
<proteinExistence type="predicted"/>
<protein>
    <submittedName>
        <fullName evidence="2">Sodium channel protein 1 brain</fullName>
    </submittedName>
</protein>
<dbReference type="GO" id="GO:0086010">
    <property type="term" value="P:membrane depolarization during action potential"/>
    <property type="evidence" value="ECO:0007669"/>
    <property type="project" value="TreeGrafter"/>
</dbReference>
<keyword evidence="2" id="KW-0407">Ion channel</keyword>
<accession>A0A087SXT3</accession>